<keyword evidence="1" id="KW-0472">Membrane</keyword>
<keyword evidence="1" id="KW-0812">Transmembrane</keyword>
<accession>A0A518HBP1</accession>
<dbReference type="KEGG" id="tpla:ElP_61980"/>
<dbReference type="Proteomes" id="UP000317835">
    <property type="component" value="Chromosome"/>
</dbReference>
<feature type="transmembrane region" description="Helical" evidence="1">
    <location>
        <begin position="66"/>
        <end position="85"/>
    </location>
</feature>
<sequence>MRFRFSIGGMMALVAYCAALFGAAAFLSGVDPVMMTLAGGLMSLELALLCSALLGVAYCRGARRGFWAGFAVFGWALALFGIVAFRGELGALAVFGVLPFSYIGGLVGRGFAERAAKADHAGG</sequence>
<keyword evidence="1" id="KW-1133">Transmembrane helix</keyword>
<protein>
    <submittedName>
        <fullName evidence="2">Uncharacterized protein</fullName>
    </submittedName>
</protein>
<reference evidence="2 3" key="1">
    <citation type="submission" date="2019-02" db="EMBL/GenBank/DDBJ databases">
        <title>Deep-cultivation of Planctomycetes and their phenomic and genomic characterization uncovers novel biology.</title>
        <authorList>
            <person name="Wiegand S."/>
            <person name="Jogler M."/>
            <person name="Boedeker C."/>
            <person name="Pinto D."/>
            <person name="Vollmers J."/>
            <person name="Rivas-Marin E."/>
            <person name="Kohn T."/>
            <person name="Peeters S.H."/>
            <person name="Heuer A."/>
            <person name="Rast P."/>
            <person name="Oberbeckmann S."/>
            <person name="Bunk B."/>
            <person name="Jeske O."/>
            <person name="Meyerdierks A."/>
            <person name="Storesund J.E."/>
            <person name="Kallscheuer N."/>
            <person name="Luecker S."/>
            <person name="Lage O.M."/>
            <person name="Pohl T."/>
            <person name="Merkel B.J."/>
            <person name="Hornburger P."/>
            <person name="Mueller R.-W."/>
            <person name="Bruemmer F."/>
            <person name="Labrenz M."/>
            <person name="Spormann A.M."/>
            <person name="Op den Camp H."/>
            <person name="Overmann J."/>
            <person name="Amann R."/>
            <person name="Jetten M.S.M."/>
            <person name="Mascher T."/>
            <person name="Medema M.H."/>
            <person name="Devos D.P."/>
            <person name="Kaster A.-K."/>
            <person name="Ovreas L."/>
            <person name="Rohde M."/>
            <person name="Galperin M.Y."/>
            <person name="Jogler C."/>
        </authorList>
    </citation>
    <scope>NUCLEOTIDE SEQUENCE [LARGE SCALE GENOMIC DNA]</scope>
    <source>
        <strain evidence="2 3">ElP</strain>
    </source>
</reference>
<dbReference type="AlphaFoldDB" id="A0A518HBP1"/>
<evidence type="ECO:0000313" key="3">
    <source>
        <dbReference type="Proteomes" id="UP000317835"/>
    </source>
</evidence>
<feature type="transmembrane region" description="Helical" evidence="1">
    <location>
        <begin position="91"/>
        <end position="112"/>
    </location>
</feature>
<keyword evidence="3" id="KW-1185">Reference proteome</keyword>
<name>A0A518HBP1_9BACT</name>
<evidence type="ECO:0000313" key="2">
    <source>
        <dbReference type="EMBL" id="QDV38247.1"/>
    </source>
</evidence>
<evidence type="ECO:0000256" key="1">
    <source>
        <dbReference type="SAM" id="Phobius"/>
    </source>
</evidence>
<dbReference type="RefSeq" id="WP_145276595.1">
    <property type="nucleotide sequence ID" value="NZ_CP036426.1"/>
</dbReference>
<feature type="transmembrane region" description="Helical" evidence="1">
    <location>
        <begin position="37"/>
        <end position="59"/>
    </location>
</feature>
<dbReference type="EMBL" id="CP036426">
    <property type="protein sequence ID" value="QDV38247.1"/>
    <property type="molecule type" value="Genomic_DNA"/>
</dbReference>
<gene>
    <name evidence="2" type="ORF">ElP_61980</name>
</gene>
<proteinExistence type="predicted"/>
<organism evidence="2 3">
    <name type="scientific">Tautonia plasticadhaerens</name>
    <dbReference type="NCBI Taxonomy" id="2527974"/>
    <lineage>
        <taxon>Bacteria</taxon>
        <taxon>Pseudomonadati</taxon>
        <taxon>Planctomycetota</taxon>
        <taxon>Planctomycetia</taxon>
        <taxon>Isosphaerales</taxon>
        <taxon>Isosphaeraceae</taxon>
        <taxon>Tautonia</taxon>
    </lineage>
</organism>